<proteinExistence type="predicted"/>
<sequence>MKIASFKMLLLVSLLFAVVQNGLSIQNNESLLNQNSCKLNEPRCSGCEGGGSGGDFPGPPPPCCKKDSDCTPHCPEGGYCSKHQCDCVCHVVKVMNNDVRCQVDTDCNMKCSNQGYCKLAS</sequence>
<protein>
    <submittedName>
        <fullName evidence="2">Predicted protein</fullName>
    </submittedName>
</protein>
<dbReference type="Proteomes" id="UP000008694">
    <property type="component" value="Unassembled WGS sequence"/>
</dbReference>
<accession>D7KQJ6</accession>
<feature type="chain" id="PRO_5003101366" evidence="1">
    <location>
        <begin position="25"/>
        <end position="121"/>
    </location>
</feature>
<evidence type="ECO:0000313" key="3">
    <source>
        <dbReference type="Proteomes" id="UP000008694"/>
    </source>
</evidence>
<gene>
    <name evidence="2" type="ORF">ARALYDRAFT_679099</name>
</gene>
<keyword evidence="1" id="KW-0732">Signal</keyword>
<dbReference type="KEGG" id="aly:9328834"/>
<dbReference type="AlphaFoldDB" id="D7KQJ6"/>
<name>D7KQJ6_ARALL</name>
<feature type="signal peptide" evidence="1">
    <location>
        <begin position="1"/>
        <end position="24"/>
    </location>
</feature>
<evidence type="ECO:0000256" key="1">
    <source>
        <dbReference type="SAM" id="SignalP"/>
    </source>
</evidence>
<dbReference type="HOGENOM" id="CLU_167100_0_0_1"/>
<dbReference type="OrthoDB" id="1104868at2759"/>
<dbReference type="Gramene" id="Al_scaffold_0001_1422">
    <property type="protein sequence ID" value="Al_scaffold_0001_1422"/>
    <property type="gene ID" value="Al_scaffold_0001_1422"/>
</dbReference>
<evidence type="ECO:0000313" key="2">
    <source>
        <dbReference type="EMBL" id="EFH69031.1"/>
    </source>
</evidence>
<keyword evidence="3" id="KW-1185">Reference proteome</keyword>
<dbReference type="EMBL" id="GL348713">
    <property type="protein sequence ID" value="EFH69031.1"/>
    <property type="molecule type" value="Genomic_DNA"/>
</dbReference>
<organism evidence="3">
    <name type="scientific">Arabidopsis lyrata subsp. lyrata</name>
    <name type="common">Lyre-leaved rock-cress</name>
    <dbReference type="NCBI Taxonomy" id="81972"/>
    <lineage>
        <taxon>Eukaryota</taxon>
        <taxon>Viridiplantae</taxon>
        <taxon>Streptophyta</taxon>
        <taxon>Embryophyta</taxon>
        <taxon>Tracheophyta</taxon>
        <taxon>Spermatophyta</taxon>
        <taxon>Magnoliopsida</taxon>
        <taxon>eudicotyledons</taxon>
        <taxon>Gunneridae</taxon>
        <taxon>Pentapetalae</taxon>
        <taxon>rosids</taxon>
        <taxon>malvids</taxon>
        <taxon>Brassicales</taxon>
        <taxon>Brassicaceae</taxon>
        <taxon>Camelineae</taxon>
        <taxon>Arabidopsis</taxon>
    </lineage>
</organism>
<reference evidence="3" key="1">
    <citation type="journal article" date="2011" name="Nat. Genet.">
        <title>The Arabidopsis lyrata genome sequence and the basis of rapid genome size change.</title>
        <authorList>
            <person name="Hu T.T."/>
            <person name="Pattyn P."/>
            <person name="Bakker E.G."/>
            <person name="Cao J."/>
            <person name="Cheng J.-F."/>
            <person name="Clark R.M."/>
            <person name="Fahlgren N."/>
            <person name="Fawcett J.A."/>
            <person name="Grimwood J."/>
            <person name="Gundlach H."/>
            <person name="Haberer G."/>
            <person name="Hollister J.D."/>
            <person name="Ossowski S."/>
            <person name="Ottilar R.P."/>
            <person name="Salamov A.A."/>
            <person name="Schneeberger K."/>
            <person name="Spannagl M."/>
            <person name="Wang X."/>
            <person name="Yang L."/>
            <person name="Nasrallah M.E."/>
            <person name="Bergelson J."/>
            <person name="Carrington J.C."/>
            <person name="Gaut B.S."/>
            <person name="Schmutz J."/>
            <person name="Mayer K.F.X."/>
            <person name="Van de Peer Y."/>
            <person name="Grigoriev I.V."/>
            <person name="Nordborg M."/>
            <person name="Weigel D."/>
            <person name="Guo Y.-L."/>
        </authorList>
    </citation>
    <scope>NUCLEOTIDE SEQUENCE [LARGE SCALE GENOMIC DNA]</scope>
    <source>
        <strain evidence="3">cv. MN47</strain>
    </source>
</reference>